<gene>
    <name evidence="1" type="ORF">CNEO_45362</name>
    <name evidence="3" type="ORF">CNEONATNEC25_00444</name>
    <name evidence="2" type="ORF">CQ394_16045</name>
</gene>
<dbReference type="STRING" id="137838.GCA_001458595_00386"/>
<proteinExistence type="predicted"/>
<dbReference type="InterPro" id="IPR050624">
    <property type="entry name" value="HTH-type_Tx_Regulator"/>
</dbReference>
<name>A0A2A7MDH4_9CLOT</name>
<dbReference type="Proteomes" id="UP000431451">
    <property type="component" value="Unassembled WGS sequence"/>
</dbReference>
<evidence type="ECO:0000313" key="2">
    <source>
        <dbReference type="EMBL" id="PEG29473.1"/>
    </source>
</evidence>
<accession>A0A2A7MDH4</accession>
<evidence type="ECO:0000313" key="3">
    <source>
        <dbReference type="EMBL" id="VCT82865.1"/>
    </source>
</evidence>
<dbReference type="PANTHER" id="PTHR43479">
    <property type="entry name" value="ACREF/ENVCD OPERON REPRESSOR-RELATED"/>
    <property type="match status" value="1"/>
</dbReference>
<dbReference type="InterPro" id="IPR009057">
    <property type="entry name" value="Homeodomain-like_sf"/>
</dbReference>
<reference evidence="1" key="3">
    <citation type="submission" date="2021-10" db="EMBL/GenBank/DDBJ databases">
        <authorList>
            <person name="Mesa V."/>
        </authorList>
    </citation>
    <scope>NUCLEOTIDE SEQUENCE</scope>
    <source>
        <strain evidence="1">CC3_PB</strain>
    </source>
</reference>
<keyword evidence="4" id="KW-1185">Reference proteome</keyword>
<dbReference type="Proteomes" id="UP000789738">
    <property type="component" value="Unassembled WGS sequence"/>
</dbReference>
<dbReference type="OrthoDB" id="9810250at2"/>
<dbReference type="RefSeq" id="WP_058293374.1">
    <property type="nucleotide sequence ID" value="NZ_CAKJVD010000045.1"/>
</dbReference>
<evidence type="ECO:0000313" key="4">
    <source>
        <dbReference type="Proteomes" id="UP000220840"/>
    </source>
</evidence>
<reference evidence="2 4" key="1">
    <citation type="submission" date="2017-10" db="EMBL/GenBank/DDBJ databases">
        <title>Effective Description of Clostridium neonatale sp. nov. linked to necrotizing enterocolitis in neonates and a clarification of species assignable to the genus Clostridium (Prazmowski 1880) emend. Lawson and Rainey 2016.</title>
        <authorList>
            <person name="Bernard K."/>
            <person name="Burdz T."/>
            <person name="Wiebe D."/>
            <person name="Balcewich B."/>
            <person name="Alfa M."/>
            <person name="Bernier A.-M."/>
        </authorList>
    </citation>
    <scope>NUCLEOTIDE SEQUENCE [LARGE SCALE GENOMIC DNA]</scope>
    <source>
        <strain evidence="2 4">LCDC99A005</strain>
    </source>
</reference>
<dbReference type="Proteomes" id="UP000220840">
    <property type="component" value="Unassembled WGS sequence"/>
</dbReference>
<sequence length="196" mass="23419">MKYDLTKKTNRFAERTLKDFSETLFSLVEKKKFEDITVNELCNACNYPRATFYNYFQDIYDLLDYCWENMSKEIKIQDYKSITPEERTQVLFERLYTFFEKKKDTVDRIMSNNEIDGAMAESLKRFMLLKIKEIVSSCENINNQSVPFELIVMHYSNTLQMILEFCFLRKDLISKEEAQISIDYLLVSLEKKGKLL</sequence>
<evidence type="ECO:0000313" key="1">
    <source>
        <dbReference type="EMBL" id="CAG9711507.1"/>
    </source>
</evidence>
<dbReference type="PANTHER" id="PTHR43479:SF11">
    <property type="entry name" value="ACREF_ENVCD OPERON REPRESSOR-RELATED"/>
    <property type="match status" value="1"/>
</dbReference>
<dbReference type="GeneID" id="68875761"/>
<dbReference type="Gene3D" id="1.10.357.10">
    <property type="entry name" value="Tetracycline Repressor, domain 2"/>
    <property type="match status" value="1"/>
</dbReference>
<evidence type="ECO:0000313" key="5">
    <source>
        <dbReference type="Proteomes" id="UP000431451"/>
    </source>
</evidence>
<protein>
    <submittedName>
        <fullName evidence="2">TetR/AcrR family transcriptional regulator</fullName>
    </submittedName>
    <submittedName>
        <fullName evidence="1">Transcriptional regulator, TetR-type</fullName>
    </submittedName>
</protein>
<dbReference type="EMBL" id="PDCJ01000003">
    <property type="protein sequence ID" value="PEG29473.1"/>
    <property type="molecule type" value="Genomic_DNA"/>
</dbReference>
<reference evidence="3 5" key="2">
    <citation type="submission" date="2018-06" db="EMBL/GenBank/DDBJ databases">
        <authorList>
            <consortium name="IHU Genomes"/>
        </authorList>
    </citation>
    <scope>NUCLEOTIDE SEQUENCE [LARGE SCALE GENOMIC DNA]</scope>
    <source>
        <strain evidence="3 5">NEC25</strain>
    </source>
</reference>
<dbReference type="EMBL" id="UWJD01000001">
    <property type="protein sequence ID" value="VCT82865.1"/>
    <property type="molecule type" value="Genomic_DNA"/>
</dbReference>
<dbReference type="AlphaFoldDB" id="A0A2A7MDH4"/>
<dbReference type="SUPFAM" id="SSF46689">
    <property type="entry name" value="Homeodomain-like"/>
    <property type="match status" value="1"/>
</dbReference>
<organism evidence="2 4">
    <name type="scientific">Clostridium neonatale</name>
    <dbReference type="NCBI Taxonomy" id="137838"/>
    <lineage>
        <taxon>Bacteria</taxon>
        <taxon>Bacillati</taxon>
        <taxon>Bacillota</taxon>
        <taxon>Clostridia</taxon>
        <taxon>Eubacteriales</taxon>
        <taxon>Clostridiaceae</taxon>
        <taxon>Clostridium</taxon>
    </lineage>
</organism>
<dbReference type="EMBL" id="CAKJVE010000004">
    <property type="protein sequence ID" value="CAG9711507.1"/>
    <property type="molecule type" value="Genomic_DNA"/>
</dbReference>